<gene>
    <name evidence="10" type="ORF">OFUS_LOCUS22026</name>
</gene>
<evidence type="ECO:0000313" key="11">
    <source>
        <dbReference type="Proteomes" id="UP000749559"/>
    </source>
</evidence>
<evidence type="ECO:0000256" key="4">
    <source>
        <dbReference type="ARBA" id="ARBA00022825"/>
    </source>
</evidence>
<dbReference type="OrthoDB" id="206201at2759"/>
<evidence type="ECO:0000259" key="9">
    <source>
        <dbReference type="Pfam" id="PF00082"/>
    </source>
</evidence>
<keyword evidence="3 5" id="KW-0378">Hydrolase</keyword>
<evidence type="ECO:0000256" key="6">
    <source>
        <dbReference type="RuleBase" id="RU003355"/>
    </source>
</evidence>
<keyword evidence="8" id="KW-0732">Signal</keyword>
<dbReference type="PROSITE" id="PS00136">
    <property type="entry name" value="SUBTILASE_ASP"/>
    <property type="match status" value="1"/>
</dbReference>
<dbReference type="PROSITE" id="PS00137">
    <property type="entry name" value="SUBTILASE_HIS"/>
    <property type="match status" value="1"/>
</dbReference>
<dbReference type="InterPro" id="IPR023827">
    <property type="entry name" value="Peptidase_S8_Asp-AS"/>
</dbReference>
<dbReference type="SUPFAM" id="SSF52743">
    <property type="entry name" value="Subtilisin-like"/>
    <property type="match status" value="1"/>
</dbReference>
<feature type="active site" description="Charge relay system" evidence="5">
    <location>
        <position position="256"/>
    </location>
</feature>
<feature type="active site" description="Charge relay system" evidence="5">
    <location>
        <position position="289"/>
    </location>
</feature>
<evidence type="ECO:0000256" key="5">
    <source>
        <dbReference type="PROSITE-ProRule" id="PRU01240"/>
    </source>
</evidence>
<dbReference type="CDD" id="cd04077">
    <property type="entry name" value="Peptidases_S8_PCSK9_ProteinaseK_like"/>
    <property type="match status" value="1"/>
</dbReference>
<dbReference type="PANTHER" id="PTHR43806">
    <property type="entry name" value="PEPTIDASE S8"/>
    <property type="match status" value="1"/>
</dbReference>
<evidence type="ECO:0000256" key="1">
    <source>
        <dbReference type="ARBA" id="ARBA00011073"/>
    </source>
</evidence>
<keyword evidence="2 5" id="KW-0645">Protease</keyword>
<evidence type="ECO:0000313" key="10">
    <source>
        <dbReference type="EMBL" id="CAH1797806.1"/>
    </source>
</evidence>
<name>A0A8S4PVG8_OWEFU</name>
<organism evidence="10 11">
    <name type="scientific">Owenia fusiformis</name>
    <name type="common">Polychaete worm</name>
    <dbReference type="NCBI Taxonomy" id="6347"/>
    <lineage>
        <taxon>Eukaryota</taxon>
        <taxon>Metazoa</taxon>
        <taxon>Spiralia</taxon>
        <taxon>Lophotrochozoa</taxon>
        <taxon>Annelida</taxon>
        <taxon>Polychaeta</taxon>
        <taxon>Sedentaria</taxon>
        <taxon>Canalipalpata</taxon>
        <taxon>Sabellida</taxon>
        <taxon>Oweniida</taxon>
        <taxon>Oweniidae</taxon>
        <taxon>Owenia</taxon>
    </lineage>
</organism>
<dbReference type="AlphaFoldDB" id="A0A8S4PVG8"/>
<dbReference type="GO" id="GO:0004252">
    <property type="term" value="F:serine-type endopeptidase activity"/>
    <property type="evidence" value="ECO:0007669"/>
    <property type="project" value="UniProtKB-UniRule"/>
</dbReference>
<evidence type="ECO:0000256" key="7">
    <source>
        <dbReference type="SAM" id="MobiDB-lite"/>
    </source>
</evidence>
<comment type="similarity">
    <text evidence="1 5 6">Belongs to the peptidase S8 family.</text>
</comment>
<reference evidence="10" key="1">
    <citation type="submission" date="2022-03" db="EMBL/GenBank/DDBJ databases">
        <authorList>
            <person name="Martin C."/>
        </authorList>
    </citation>
    <scope>NUCLEOTIDE SEQUENCE</scope>
</reference>
<dbReference type="PROSITE" id="PS00138">
    <property type="entry name" value="SUBTILASE_SER"/>
    <property type="match status" value="1"/>
</dbReference>
<proteinExistence type="inferred from homology"/>
<dbReference type="InterPro" id="IPR050131">
    <property type="entry name" value="Peptidase_S8_subtilisin-like"/>
</dbReference>
<dbReference type="FunFam" id="3.40.50.200:FF:000014">
    <property type="entry name" value="Proteinase K"/>
    <property type="match status" value="1"/>
</dbReference>
<dbReference type="Gene3D" id="3.40.50.200">
    <property type="entry name" value="Peptidase S8/S53 domain"/>
    <property type="match status" value="1"/>
</dbReference>
<keyword evidence="11" id="KW-1185">Reference proteome</keyword>
<dbReference type="InterPro" id="IPR015500">
    <property type="entry name" value="Peptidase_S8_subtilisin-rel"/>
</dbReference>
<dbReference type="InterPro" id="IPR034193">
    <property type="entry name" value="PCSK9_ProteinaseK-like"/>
</dbReference>
<keyword evidence="4 5" id="KW-0720">Serine protease</keyword>
<dbReference type="InterPro" id="IPR036852">
    <property type="entry name" value="Peptidase_S8/S53_dom_sf"/>
</dbReference>
<evidence type="ECO:0000256" key="3">
    <source>
        <dbReference type="ARBA" id="ARBA00022801"/>
    </source>
</evidence>
<comment type="caution">
    <text evidence="10">The sequence shown here is derived from an EMBL/GenBank/DDBJ whole genome shotgun (WGS) entry which is preliminary data.</text>
</comment>
<dbReference type="GO" id="GO:0006508">
    <property type="term" value="P:proteolysis"/>
    <property type="evidence" value="ECO:0007669"/>
    <property type="project" value="UniProtKB-KW"/>
</dbReference>
<dbReference type="InterPro" id="IPR022398">
    <property type="entry name" value="Peptidase_S8_His-AS"/>
</dbReference>
<dbReference type="EMBL" id="CAIIXF020000010">
    <property type="protein sequence ID" value="CAH1797806.1"/>
    <property type="molecule type" value="Genomic_DNA"/>
</dbReference>
<feature type="domain" description="Peptidase S8/S53" evidence="9">
    <location>
        <begin position="247"/>
        <end position="488"/>
    </location>
</feature>
<feature type="region of interest" description="Disordered" evidence="7">
    <location>
        <begin position="179"/>
        <end position="205"/>
    </location>
</feature>
<dbReference type="Pfam" id="PF00082">
    <property type="entry name" value="Peptidase_S8"/>
    <property type="match status" value="1"/>
</dbReference>
<feature type="chain" id="PRO_5035856390" description="Peptidase S8/S53 domain-containing protein" evidence="8">
    <location>
        <begin position="20"/>
        <end position="503"/>
    </location>
</feature>
<accession>A0A8S4PVG8</accession>
<feature type="active site" description="Charge relay system" evidence="5">
    <location>
        <position position="445"/>
    </location>
</feature>
<dbReference type="InterPro" id="IPR000209">
    <property type="entry name" value="Peptidase_S8/S53_dom"/>
</dbReference>
<feature type="signal peptide" evidence="8">
    <location>
        <begin position="1"/>
        <end position="19"/>
    </location>
</feature>
<evidence type="ECO:0000256" key="2">
    <source>
        <dbReference type="ARBA" id="ARBA00022670"/>
    </source>
</evidence>
<sequence>MKGYILAIVFSLLIIAALAGRGRKFRGRKSRPKFRKACNRASKVDKEYIIRIDPSATMDEVKEHYDATRSLFMRDNDNMVEPDSFTAAGRGRCRISRRSKFIEINEFKAYTISCASQRTVDAIMKYSIVEEVEESVTVTLDSDALSPIGGRVKRQRNRERCLRRPKCACRRYNIGCPTEAPTTTTTTQAPTTTTQGPTTTTQAPPATTYTPACGADIISCVTRNVNSWGLDRLDDIDDNQLLAEGTGKDVDVYIVDTGVRYTHDEFCGRVEPGISFISGTSSADDDNGHGTHVAGTVAGKTLGVAQDATIIPVKVLAASGSGSTAGIASALGWIREQYSSRGRKTVINMSLGCTCTTNSIDDALAAAINDGIIATVSAGNSNADACGHTPARTSTALTVAASTTSDRRASYSNYGPCVDIYAPGSGILSAWYTSDSATATLSGTSMAAPHVAGVAAAYLGTVTNNPTPAEVRTWLINNSLQNQITNNPSGPNDLLQAAGCGRK</sequence>
<protein>
    <recommendedName>
        <fullName evidence="9">Peptidase S8/S53 domain-containing protein</fullName>
    </recommendedName>
</protein>
<dbReference type="PANTHER" id="PTHR43806:SF58">
    <property type="entry name" value="ALKALINE PROTEASE 1-RELATED"/>
    <property type="match status" value="1"/>
</dbReference>
<dbReference type="PRINTS" id="PR00723">
    <property type="entry name" value="SUBTILISIN"/>
</dbReference>
<dbReference type="InterPro" id="IPR023828">
    <property type="entry name" value="Peptidase_S8_Ser-AS"/>
</dbReference>
<dbReference type="GO" id="GO:0005615">
    <property type="term" value="C:extracellular space"/>
    <property type="evidence" value="ECO:0007669"/>
    <property type="project" value="TreeGrafter"/>
</dbReference>
<evidence type="ECO:0000256" key="8">
    <source>
        <dbReference type="SAM" id="SignalP"/>
    </source>
</evidence>
<dbReference type="Proteomes" id="UP000749559">
    <property type="component" value="Unassembled WGS sequence"/>
</dbReference>
<dbReference type="PROSITE" id="PS51892">
    <property type="entry name" value="SUBTILASE"/>
    <property type="match status" value="1"/>
</dbReference>